<keyword evidence="7" id="KW-0812">Transmembrane</keyword>
<evidence type="ECO:0000256" key="5">
    <source>
        <dbReference type="ARBA" id="ARBA00023180"/>
    </source>
</evidence>
<protein>
    <recommendedName>
        <fullName evidence="7">Fucosyltransferase</fullName>
        <ecNumber evidence="7">2.4.1.-</ecNumber>
    </recommendedName>
</protein>
<dbReference type="GO" id="GO:0071555">
    <property type="term" value="P:cell wall organization"/>
    <property type="evidence" value="ECO:0007669"/>
    <property type="project" value="UniProtKB-UniRule"/>
</dbReference>
<dbReference type="PANTHER" id="PTHR31889">
    <property type="entry name" value="FUCOSYLTRANSFERASE 2-RELATED"/>
    <property type="match status" value="1"/>
</dbReference>
<keyword evidence="4 7" id="KW-0333">Golgi apparatus</keyword>
<comment type="similarity">
    <text evidence="1 7">Belongs to the glycosyltransferase 37 family.</text>
</comment>
<organism evidence="8">
    <name type="scientific">Salix viminalis</name>
    <name type="common">Common osier</name>
    <name type="synonym">Basket willow</name>
    <dbReference type="NCBI Taxonomy" id="40686"/>
    <lineage>
        <taxon>Eukaryota</taxon>
        <taxon>Viridiplantae</taxon>
        <taxon>Streptophyta</taxon>
        <taxon>Embryophyta</taxon>
        <taxon>Tracheophyta</taxon>
        <taxon>Spermatophyta</taxon>
        <taxon>Magnoliopsida</taxon>
        <taxon>eudicotyledons</taxon>
        <taxon>Gunneridae</taxon>
        <taxon>Pentapetalae</taxon>
        <taxon>rosids</taxon>
        <taxon>fabids</taxon>
        <taxon>Malpighiales</taxon>
        <taxon>Salicaceae</taxon>
        <taxon>Saliceae</taxon>
        <taxon>Salix</taxon>
    </lineage>
</organism>
<keyword evidence="3 7" id="KW-0808">Transferase</keyword>
<name>A0A6N2LU64_SALVM</name>
<dbReference type="InterPro" id="IPR004938">
    <property type="entry name" value="XG_FTase"/>
</dbReference>
<keyword evidence="5" id="KW-0325">Glycoprotein</keyword>
<keyword evidence="7" id="KW-0472">Membrane</keyword>
<keyword evidence="7" id="KW-1133">Transmembrane helix</keyword>
<keyword evidence="2 7" id="KW-0328">Glycosyltransferase</keyword>
<feature type="transmembrane region" description="Helical" evidence="7">
    <location>
        <begin position="42"/>
        <end position="60"/>
    </location>
</feature>
<comment type="subcellular location">
    <subcellularLocation>
        <location evidence="7">Golgi apparatus</location>
        <location evidence="7">Golgi stack membrane</location>
        <topology evidence="7">Single-pass type II membrane protein</topology>
    </subcellularLocation>
</comment>
<sequence>MDLNSFTRRRSSKPEDIEQLLAQNSKMQAKRFGSNAITFTKIFAYCLVVLPILFVISLIFRHSSDRTMGFADARVLENREVKQNVTPVGEGGLGGVLFQHADKYNGKLLGGLLADGFDETACASRYSSFLYRKISLHKPSSYLISRLRSYEDLHKRCGPNTQSYNKALEQLKSGKKIMGLTDCNYIVWISFSGLGNRILSLASTFLYALLNK</sequence>
<evidence type="ECO:0000256" key="3">
    <source>
        <dbReference type="ARBA" id="ARBA00022679"/>
    </source>
</evidence>
<evidence type="ECO:0000256" key="7">
    <source>
        <dbReference type="RuleBase" id="RU367004"/>
    </source>
</evidence>
<dbReference type="GO" id="GO:0009969">
    <property type="term" value="P:xyloglucan biosynthetic process"/>
    <property type="evidence" value="ECO:0007669"/>
    <property type="project" value="TreeGrafter"/>
</dbReference>
<dbReference type="GO" id="GO:0042546">
    <property type="term" value="P:cell wall biogenesis"/>
    <property type="evidence" value="ECO:0007669"/>
    <property type="project" value="InterPro"/>
</dbReference>
<reference evidence="8" key="1">
    <citation type="submission" date="2019-03" db="EMBL/GenBank/DDBJ databases">
        <authorList>
            <person name="Mank J."/>
            <person name="Almeida P."/>
        </authorList>
    </citation>
    <scope>NUCLEOTIDE SEQUENCE</scope>
    <source>
        <strain evidence="8">78183</strain>
    </source>
</reference>
<gene>
    <name evidence="8" type="ORF">SVIM_LOCUS267478</name>
</gene>
<comment type="function">
    <text evidence="7">May be involved in cell wall biosynthesis.</text>
</comment>
<accession>A0A6N2LU64</accession>
<dbReference type="EMBL" id="CAADRP010001596">
    <property type="protein sequence ID" value="VFU43844.1"/>
    <property type="molecule type" value="Genomic_DNA"/>
</dbReference>
<dbReference type="EC" id="2.4.1.-" evidence="7"/>
<evidence type="ECO:0000313" key="8">
    <source>
        <dbReference type="EMBL" id="VFU43844.1"/>
    </source>
</evidence>
<dbReference type="PANTHER" id="PTHR31889:SF74">
    <property type="entry name" value="GALACTOSIDE 2-ALPHA-L-FUCOSYLTRANSFERASE"/>
    <property type="match status" value="1"/>
</dbReference>
<dbReference type="GO" id="GO:0032580">
    <property type="term" value="C:Golgi cisterna membrane"/>
    <property type="evidence" value="ECO:0007669"/>
    <property type="project" value="UniProtKB-SubCell"/>
</dbReference>
<dbReference type="Pfam" id="PF03254">
    <property type="entry name" value="XG_FTase"/>
    <property type="match status" value="1"/>
</dbReference>
<proteinExistence type="inferred from homology"/>
<dbReference type="AlphaFoldDB" id="A0A6N2LU64"/>
<keyword evidence="6 7" id="KW-0961">Cell wall biogenesis/degradation</keyword>
<evidence type="ECO:0000256" key="6">
    <source>
        <dbReference type="ARBA" id="ARBA00023316"/>
    </source>
</evidence>
<evidence type="ECO:0000256" key="2">
    <source>
        <dbReference type="ARBA" id="ARBA00022676"/>
    </source>
</evidence>
<evidence type="ECO:0000256" key="4">
    <source>
        <dbReference type="ARBA" id="ARBA00023034"/>
    </source>
</evidence>
<dbReference type="GO" id="GO:0008107">
    <property type="term" value="F:galactoside 2-alpha-L-fucosyltransferase activity"/>
    <property type="evidence" value="ECO:0007669"/>
    <property type="project" value="InterPro"/>
</dbReference>
<evidence type="ECO:0000256" key="1">
    <source>
        <dbReference type="ARBA" id="ARBA00010481"/>
    </source>
</evidence>